<dbReference type="InterPro" id="IPR000116">
    <property type="entry name" value="HMGA"/>
</dbReference>
<dbReference type="PRINTS" id="PR00930">
    <property type="entry name" value="HIGHMOBLTYIY"/>
</dbReference>
<dbReference type="AlphaFoldDB" id="A0ABC8QNM5"/>
<dbReference type="PANTHER" id="PTHR11467:SF103">
    <property type="entry name" value="HMG-Y-RELATED PROTEIN A"/>
    <property type="match status" value="1"/>
</dbReference>
<dbReference type="Gene3D" id="1.10.10.10">
    <property type="entry name" value="Winged helix-like DNA-binding domain superfamily/Winged helix DNA-binding domain"/>
    <property type="match status" value="1"/>
</dbReference>
<dbReference type="SMART" id="SM00384">
    <property type="entry name" value="AT_hook"/>
    <property type="match status" value="4"/>
</dbReference>
<dbReference type="PRINTS" id="PR00929">
    <property type="entry name" value="ATHOOK"/>
</dbReference>
<evidence type="ECO:0000256" key="1">
    <source>
        <dbReference type="ARBA" id="ARBA00004123"/>
    </source>
</evidence>
<accession>A0ABC8QNM5</accession>
<dbReference type="InterPro" id="IPR005818">
    <property type="entry name" value="Histone_H1/H5_H15"/>
</dbReference>
<organism evidence="8 9">
    <name type="scientific">Ilex paraguariensis</name>
    <name type="common">yerba mate</name>
    <dbReference type="NCBI Taxonomy" id="185542"/>
    <lineage>
        <taxon>Eukaryota</taxon>
        <taxon>Viridiplantae</taxon>
        <taxon>Streptophyta</taxon>
        <taxon>Embryophyta</taxon>
        <taxon>Tracheophyta</taxon>
        <taxon>Spermatophyta</taxon>
        <taxon>Magnoliopsida</taxon>
        <taxon>eudicotyledons</taxon>
        <taxon>Gunneridae</taxon>
        <taxon>Pentapetalae</taxon>
        <taxon>asterids</taxon>
        <taxon>campanulids</taxon>
        <taxon>Aquifoliales</taxon>
        <taxon>Aquifoliaceae</taxon>
        <taxon>Ilex</taxon>
    </lineage>
</organism>
<comment type="caution">
    <text evidence="8">The sequence shown here is derived from an EMBL/GenBank/DDBJ whole genome shotgun (WGS) entry which is preliminary data.</text>
</comment>
<dbReference type="SUPFAM" id="SSF46785">
    <property type="entry name" value="Winged helix' DNA-binding domain"/>
    <property type="match status" value="1"/>
</dbReference>
<keyword evidence="9" id="KW-1185">Reference proteome</keyword>
<reference evidence="8 9" key="1">
    <citation type="submission" date="2024-02" db="EMBL/GenBank/DDBJ databases">
        <authorList>
            <person name="Vignale AGUSTIN F."/>
            <person name="Sosa J E."/>
            <person name="Modenutti C."/>
        </authorList>
    </citation>
    <scope>NUCLEOTIDE SEQUENCE [LARGE SCALE GENOMIC DNA]</scope>
</reference>
<dbReference type="FunFam" id="1.10.10.10:FF:000493">
    <property type="entry name" value="HMG-Y-related protein A"/>
    <property type="match status" value="1"/>
</dbReference>
<keyword evidence="5" id="KW-0539">Nucleus</keyword>
<dbReference type="InterPro" id="IPR017956">
    <property type="entry name" value="AT_hook_DNA-bd_motif"/>
</dbReference>
<keyword evidence="3" id="KW-0677">Repeat</keyword>
<dbReference type="SMART" id="SM00526">
    <property type="entry name" value="H15"/>
    <property type="match status" value="1"/>
</dbReference>
<sequence length="180" mass="19308">MATEEQVENPSLLPQYPELIMEAIEALNDKNGSNKSSISKHIEDTCENLPAAHSTLLSHHLNKMKASGQLILIKNNYQKPDPNAPPRRGRGRPPKPKMLVPPGTVVSPPRPRGRPPKPRDPLAPPPPKKMKTSSASGRKRGRPPKAGTTARPPPPPSGAPRGRGRPPKVKPQPTAAPVGA</sequence>
<dbReference type="PANTHER" id="PTHR11467">
    <property type="entry name" value="HISTONE H1"/>
    <property type="match status" value="1"/>
</dbReference>
<evidence type="ECO:0000256" key="5">
    <source>
        <dbReference type="ARBA" id="ARBA00023242"/>
    </source>
</evidence>
<dbReference type="GO" id="GO:0005634">
    <property type="term" value="C:nucleus"/>
    <property type="evidence" value="ECO:0007669"/>
    <property type="project" value="UniProtKB-SubCell"/>
</dbReference>
<dbReference type="InterPro" id="IPR036390">
    <property type="entry name" value="WH_DNA-bd_sf"/>
</dbReference>
<dbReference type="GO" id="GO:0005694">
    <property type="term" value="C:chromosome"/>
    <property type="evidence" value="ECO:0007669"/>
    <property type="project" value="UniProtKB-SubCell"/>
</dbReference>
<evidence type="ECO:0000256" key="2">
    <source>
        <dbReference type="ARBA" id="ARBA00004286"/>
    </source>
</evidence>
<evidence type="ECO:0000313" key="9">
    <source>
        <dbReference type="Proteomes" id="UP001642360"/>
    </source>
</evidence>
<evidence type="ECO:0000313" key="8">
    <source>
        <dbReference type="EMBL" id="CAK9134270.1"/>
    </source>
</evidence>
<dbReference type="GO" id="GO:0003677">
    <property type="term" value="F:DNA binding"/>
    <property type="evidence" value="ECO:0007669"/>
    <property type="project" value="UniProtKB-KW"/>
</dbReference>
<dbReference type="Proteomes" id="UP001642360">
    <property type="component" value="Unassembled WGS sequence"/>
</dbReference>
<dbReference type="PROSITE" id="PS51504">
    <property type="entry name" value="H15"/>
    <property type="match status" value="1"/>
</dbReference>
<gene>
    <name evidence="8" type="ORF">ILEXP_LOCUS1207</name>
</gene>
<feature type="region of interest" description="Disordered" evidence="6">
    <location>
        <begin position="74"/>
        <end position="180"/>
    </location>
</feature>
<dbReference type="InterPro" id="IPR036388">
    <property type="entry name" value="WH-like_DNA-bd_sf"/>
</dbReference>
<protein>
    <recommendedName>
        <fullName evidence="7">H15 domain-containing protein</fullName>
    </recommendedName>
</protein>
<dbReference type="Pfam" id="PF00538">
    <property type="entry name" value="Linker_histone"/>
    <property type="match status" value="1"/>
</dbReference>
<feature type="domain" description="H15" evidence="7">
    <location>
        <begin position="12"/>
        <end position="81"/>
    </location>
</feature>
<comment type="subcellular location">
    <subcellularLocation>
        <location evidence="2">Chromosome</location>
    </subcellularLocation>
    <subcellularLocation>
        <location evidence="1">Nucleus</location>
    </subcellularLocation>
</comment>
<keyword evidence="4" id="KW-0238">DNA-binding</keyword>
<name>A0ABC8QNM5_9AQUA</name>
<evidence type="ECO:0000256" key="3">
    <source>
        <dbReference type="ARBA" id="ARBA00022737"/>
    </source>
</evidence>
<dbReference type="EMBL" id="CAUOFW020000392">
    <property type="protein sequence ID" value="CAK9134270.1"/>
    <property type="molecule type" value="Genomic_DNA"/>
</dbReference>
<proteinExistence type="predicted"/>
<evidence type="ECO:0000256" key="6">
    <source>
        <dbReference type="SAM" id="MobiDB-lite"/>
    </source>
</evidence>
<evidence type="ECO:0000259" key="7">
    <source>
        <dbReference type="PROSITE" id="PS51504"/>
    </source>
</evidence>
<evidence type="ECO:0000256" key="4">
    <source>
        <dbReference type="ARBA" id="ARBA00023125"/>
    </source>
</evidence>